<organism evidence="1 2">
    <name type="scientific">Roseivirga ehrenbergii (strain DSM 102268 / JCM 13514 / KCTC 12282 / NCIMB 14502 / KMM 6017)</name>
    <dbReference type="NCBI Taxonomy" id="279360"/>
    <lineage>
        <taxon>Bacteria</taxon>
        <taxon>Pseudomonadati</taxon>
        <taxon>Bacteroidota</taxon>
        <taxon>Cytophagia</taxon>
        <taxon>Cytophagales</taxon>
        <taxon>Roseivirgaceae</taxon>
        <taxon>Roseivirga</taxon>
    </lineage>
</organism>
<evidence type="ECO:0000313" key="1">
    <source>
        <dbReference type="EMBL" id="KYG75002.1"/>
    </source>
</evidence>
<dbReference type="AlphaFoldDB" id="A0A150X8M3"/>
<dbReference type="SUPFAM" id="SSF51294">
    <property type="entry name" value="Hedgehog/intein (Hint) domain"/>
    <property type="match status" value="1"/>
</dbReference>
<keyword evidence="2" id="KW-1185">Reference proteome</keyword>
<name>A0A150X8M3_ROSEK</name>
<comment type="caution">
    <text evidence="1">The sequence shown here is derived from an EMBL/GenBank/DDBJ whole genome shotgun (WGS) entry which is preliminary data.</text>
</comment>
<dbReference type="OrthoDB" id="7191465at2"/>
<accession>A0A150X8M3</accession>
<proteinExistence type="predicted"/>
<dbReference type="InterPro" id="IPR036844">
    <property type="entry name" value="Hint_dom_sf"/>
</dbReference>
<sequence>MSLTTDTIITTPNNQAVSIQNIQIGDTIETFNYSPQDGLSKGSPLKVEFSNVTSSAPVSQHIITITLENNTRLISSPDQKILTEGGKLKKANEITLLDLLFLADGSTTKIASIFIEHFKGITHNISTSLTPTTSLTHGNLFSANGMVVADYVLNIGESGYGAPLG</sequence>
<dbReference type="Proteomes" id="UP000075583">
    <property type="component" value="Unassembled WGS sequence"/>
</dbReference>
<reference evidence="1" key="1">
    <citation type="submission" date="2016-01" db="EMBL/GenBank/DDBJ databases">
        <title>Genome sequencing of Roseivirga ehrenbergii KMM 6017.</title>
        <authorList>
            <person name="Selvaratnam C."/>
            <person name="Thevarajoo S."/>
            <person name="Goh K.M."/>
            <person name="Ee R."/>
            <person name="Chan K.-G."/>
            <person name="Chong C.S."/>
        </authorList>
    </citation>
    <scope>NUCLEOTIDE SEQUENCE [LARGE SCALE GENOMIC DNA]</scope>
    <source>
        <strain evidence="1">KMM 6017</strain>
    </source>
</reference>
<protein>
    <submittedName>
        <fullName evidence="1">Uncharacterized protein</fullName>
    </submittedName>
</protein>
<dbReference type="RefSeq" id="WP_062592537.1">
    <property type="nucleotide sequence ID" value="NZ_LQZQ01000045.1"/>
</dbReference>
<dbReference type="Gene3D" id="2.170.16.10">
    <property type="entry name" value="Hedgehog/Intein (Hint) domain"/>
    <property type="match status" value="1"/>
</dbReference>
<dbReference type="EMBL" id="LQZQ01000045">
    <property type="protein sequence ID" value="KYG75002.1"/>
    <property type="molecule type" value="Genomic_DNA"/>
</dbReference>
<dbReference type="STRING" id="279360.MB14_07320"/>
<gene>
    <name evidence="1" type="ORF">MB14_07320</name>
</gene>
<evidence type="ECO:0000313" key="2">
    <source>
        <dbReference type="Proteomes" id="UP000075583"/>
    </source>
</evidence>